<comment type="caution">
    <text evidence="1">The sequence shown here is derived from an EMBL/GenBank/DDBJ whole genome shotgun (WGS) entry which is preliminary data.</text>
</comment>
<proteinExistence type="predicted"/>
<gene>
    <name evidence="1" type="ORF">JCM19294_996</name>
</gene>
<dbReference type="RefSeq" id="WP_042278131.1">
    <property type="nucleotide sequence ID" value="NZ_BBML01000003.1"/>
</dbReference>
<protein>
    <recommendedName>
        <fullName evidence="3">Transposase</fullName>
    </recommendedName>
</protein>
<name>A0A090Q3A0_9FLAO</name>
<dbReference type="AlphaFoldDB" id="A0A090Q3A0"/>
<reference evidence="1" key="1">
    <citation type="journal article" date="2014" name="Genome Announc.">
        <title>Draft Genome Sequences of Marine Flavobacterium Nonlabens Strains NR17, NR24, NR27, NR32, NR33, and Ara13.</title>
        <authorList>
            <person name="Nakanishi M."/>
            <person name="Meirelles P."/>
            <person name="Suzuki R."/>
            <person name="Takatani N."/>
            <person name="Mino S."/>
            <person name="Suda W."/>
            <person name="Oshima K."/>
            <person name="Hattori M."/>
            <person name="Ohkuma M."/>
            <person name="Hosokawa M."/>
            <person name="Miyashita K."/>
            <person name="Thompson F.L."/>
            <person name="Niwa A."/>
            <person name="Sawabe T."/>
            <person name="Sawabe T."/>
        </authorList>
    </citation>
    <scope>NUCLEOTIDE SEQUENCE [LARGE SCALE GENOMIC DNA]</scope>
    <source>
        <strain evidence="1">JCM 19294</strain>
    </source>
</reference>
<evidence type="ECO:0000313" key="2">
    <source>
        <dbReference type="Proteomes" id="UP000029221"/>
    </source>
</evidence>
<organism evidence="1 2">
    <name type="scientific">Nonlabens tegetincola</name>
    <dbReference type="NCBI Taxonomy" id="323273"/>
    <lineage>
        <taxon>Bacteria</taxon>
        <taxon>Pseudomonadati</taxon>
        <taxon>Bacteroidota</taxon>
        <taxon>Flavobacteriia</taxon>
        <taxon>Flavobacteriales</taxon>
        <taxon>Flavobacteriaceae</taxon>
        <taxon>Nonlabens</taxon>
    </lineage>
</organism>
<accession>A0A090Q3A0</accession>
<evidence type="ECO:0008006" key="3">
    <source>
        <dbReference type="Google" id="ProtNLM"/>
    </source>
</evidence>
<sequence>MNVNKEIDKKRFDEIVKTKNDEKLDIWYSLKELVELKGISYRSLKNMVKKVYAKHSEQGSIYKKGRRYYIKYTLLDAFELKQPRKYTVYSYPWKSNISYTTVDKYDYKYHQQIVNEITGATPEVNYVYATELDKSERNHVHLMADYEPKYIKPIINSILEKYLDSTQNYRLYCEQVQNKACSINYLMKNPVDNEEI</sequence>
<evidence type="ECO:0000313" key="1">
    <source>
        <dbReference type="EMBL" id="GAK96687.1"/>
    </source>
</evidence>
<dbReference type="EMBL" id="BBML01000003">
    <property type="protein sequence ID" value="GAK96687.1"/>
    <property type="molecule type" value="Genomic_DNA"/>
</dbReference>
<dbReference type="eggNOG" id="ENOG5034877">
    <property type="taxonomic scope" value="Bacteria"/>
</dbReference>
<keyword evidence="2" id="KW-1185">Reference proteome</keyword>
<dbReference type="Proteomes" id="UP000029221">
    <property type="component" value="Unassembled WGS sequence"/>
</dbReference>